<reference evidence="2" key="4">
    <citation type="submission" date="2020-10" db="EMBL/GenBank/DDBJ databases">
        <authorList>
            <person name="Bassil N.M."/>
            <person name="Lloyd J.R."/>
        </authorList>
    </citation>
    <scope>NUCLEOTIDE SEQUENCE</scope>
    <source>
        <strain evidence="2">NB2006</strain>
    </source>
</reference>
<gene>
    <name evidence="2" type="ORF">AWH56_009200</name>
    <name evidence="1" type="ORF">AWH56_04930</name>
</gene>
<reference evidence="2 3" key="2">
    <citation type="journal article" date="2017" name="Genome Announc.">
        <title>Draft Genome Sequences of Four Alkaliphilic Bacteria Belonging to the Anaerobacillus Genus.</title>
        <authorList>
            <person name="Bassil N.M."/>
            <person name="Lloyd J.R."/>
        </authorList>
    </citation>
    <scope>NUCLEOTIDE SEQUENCE [LARGE SCALE GENOMIC DNA]</scope>
    <source>
        <strain evidence="2 3">NB2006</strain>
    </source>
</reference>
<name>A0A1S2MD28_9BACI</name>
<keyword evidence="3" id="KW-1185">Reference proteome</keyword>
<proteinExistence type="predicted"/>
<evidence type="ECO:0000313" key="1">
    <source>
        <dbReference type="EMBL" id="OIJ22712.1"/>
    </source>
</evidence>
<dbReference type="AlphaFoldDB" id="A0A1S2MD28"/>
<dbReference type="RefSeq" id="WP_071316066.1">
    <property type="nucleotide sequence ID" value="NZ_CP063356.2"/>
</dbReference>
<dbReference type="Proteomes" id="UP000180175">
    <property type="component" value="Chromosome"/>
</dbReference>
<dbReference type="OrthoDB" id="2973859at2"/>
<dbReference type="InterPro" id="IPR018540">
    <property type="entry name" value="Spo0E-like"/>
</dbReference>
<dbReference type="EMBL" id="LQXD01000034">
    <property type="protein sequence ID" value="OIJ22712.1"/>
    <property type="molecule type" value="Genomic_DNA"/>
</dbReference>
<reference evidence="1 3" key="1">
    <citation type="submission" date="2016-10" db="EMBL/GenBank/DDBJ databases">
        <title>Draft genome sequences of four alkaliphilic bacteria belonging to the Anaerobacillus genus.</title>
        <authorList>
            <person name="Bassil N.M."/>
            <person name="Lloyd J.R."/>
        </authorList>
    </citation>
    <scope>NUCLEOTIDE SEQUENCE [LARGE SCALE GENOMIC DNA]</scope>
    <source>
        <strain evidence="1 3">NB2006</strain>
    </source>
</reference>
<dbReference type="EMBL" id="CP063356">
    <property type="protein sequence ID" value="QOY37737.1"/>
    <property type="molecule type" value="Genomic_DNA"/>
</dbReference>
<organism evidence="1 3">
    <name type="scientific">Anaerobacillus isosaccharinicus</name>
    <dbReference type="NCBI Taxonomy" id="1532552"/>
    <lineage>
        <taxon>Bacteria</taxon>
        <taxon>Bacillati</taxon>
        <taxon>Bacillota</taxon>
        <taxon>Bacilli</taxon>
        <taxon>Bacillales</taxon>
        <taxon>Bacillaceae</taxon>
        <taxon>Anaerobacillus</taxon>
    </lineage>
</organism>
<protein>
    <submittedName>
        <fullName evidence="2">Aspartyl-phosphate phosphatase Spo0E family protein</fullName>
    </submittedName>
</protein>
<dbReference type="GO" id="GO:0046983">
    <property type="term" value="F:protein dimerization activity"/>
    <property type="evidence" value="ECO:0007669"/>
    <property type="project" value="InterPro"/>
</dbReference>
<dbReference type="Pfam" id="PF09388">
    <property type="entry name" value="SpoOE-like"/>
    <property type="match status" value="1"/>
</dbReference>
<evidence type="ECO:0000313" key="3">
    <source>
        <dbReference type="Proteomes" id="UP000180175"/>
    </source>
</evidence>
<dbReference type="Gene3D" id="4.10.280.10">
    <property type="entry name" value="Helix-loop-helix DNA-binding domain"/>
    <property type="match status" value="1"/>
</dbReference>
<dbReference type="KEGG" id="aia:AWH56_009200"/>
<dbReference type="GO" id="GO:0043937">
    <property type="term" value="P:regulation of sporulation"/>
    <property type="evidence" value="ECO:0007669"/>
    <property type="project" value="InterPro"/>
</dbReference>
<accession>A0A1S2MD28</accession>
<evidence type="ECO:0000313" key="2">
    <source>
        <dbReference type="EMBL" id="QOY37737.1"/>
    </source>
</evidence>
<dbReference type="InterPro" id="IPR036638">
    <property type="entry name" value="HLH_DNA-bd_sf"/>
</dbReference>
<reference evidence="2 3" key="3">
    <citation type="journal article" date="2019" name="Int. J. Syst. Evol. Microbiol.">
        <title>Anaerobacillus isosaccharinicus sp. nov., an alkaliphilic bacterium which degrades isosaccharinic acid.</title>
        <authorList>
            <person name="Bassil N.M."/>
            <person name="Lloyd J.R."/>
        </authorList>
    </citation>
    <scope>NUCLEOTIDE SEQUENCE [LARGE SCALE GENOMIC DNA]</scope>
    <source>
        <strain evidence="2 3">NB2006</strain>
    </source>
</reference>
<dbReference type="SUPFAM" id="SSF140500">
    <property type="entry name" value="BAS1536-like"/>
    <property type="match status" value="1"/>
</dbReference>
<sequence>MEQLLNKIEEIRDKMVAIGLEKGFSNEEVVVISQELDDLLNQYRVEQKLATKKKTQYLVSY</sequence>
<dbReference type="InterPro" id="IPR037208">
    <property type="entry name" value="Spo0E-like_sf"/>
</dbReference>